<evidence type="ECO:0000256" key="2">
    <source>
        <dbReference type="ARBA" id="ARBA00022448"/>
    </source>
</evidence>
<evidence type="ECO:0000259" key="13">
    <source>
        <dbReference type="Pfam" id="PF00593"/>
    </source>
</evidence>
<dbReference type="Pfam" id="PF07715">
    <property type="entry name" value="Plug"/>
    <property type="match status" value="1"/>
</dbReference>
<keyword evidence="9 10" id="KW-0998">Cell outer membrane</keyword>
<evidence type="ECO:0000313" key="15">
    <source>
        <dbReference type="EMBL" id="XDT72467.1"/>
    </source>
</evidence>
<dbReference type="InterPro" id="IPR000531">
    <property type="entry name" value="Beta-barrel_TonB"/>
</dbReference>
<evidence type="ECO:0000256" key="10">
    <source>
        <dbReference type="PROSITE-ProRule" id="PRU01360"/>
    </source>
</evidence>
<keyword evidence="6" id="KW-0406">Ion transport</keyword>
<keyword evidence="8 10" id="KW-0472">Membrane</keyword>
<evidence type="ECO:0000256" key="12">
    <source>
        <dbReference type="SAM" id="SignalP"/>
    </source>
</evidence>
<dbReference type="Gene3D" id="2.40.170.20">
    <property type="entry name" value="TonB-dependent receptor, beta-barrel domain"/>
    <property type="match status" value="1"/>
</dbReference>
<evidence type="ECO:0000256" key="3">
    <source>
        <dbReference type="ARBA" id="ARBA00022452"/>
    </source>
</evidence>
<dbReference type="CDD" id="cd01347">
    <property type="entry name" value="ligand_gated_channel"/>
    <property type="match status" value="1"/>
</dbReference>
<feature type="domain" description="TonB-dependent receptor-like beta-barrel" evidence="13">
    <location>
        <begin position="164"/>
        <end position="579"/>
    </location>
</feature>
<dbReference type="InterPro" id="IPR036942">
    <property type="entry name" value="Beta-barrel_TonB_sf"/>
</dbReference>
<keyword evidence="7 11" id="KW-0798">TonB box</keyword>
<dbReference type="InterPro" id="IPR037066">
    <property type="entry name" value="Plug_dom_sf"/>
</dbReference>
<evidence type="ECO:0000256" key="8">
    <source>
        <dbReference type="ARBA" id="ARBA00023136"/>
    </source>
</evidence>
<dbReference type="Gene3D" id="2.170.130.10">
    <property type="entry name" value="TonB-dependent receptor, plug domain"/>
    <property type="match status" value="1"/>
</dbReference>
<keyword evidence="5 12" id="KW-0732">Signal</keyword>
<dbReference type="GO" id="GO:0015889">
    <property type="term" value="P:cobalamin transport"/>
    <property type="evidence" value="ECO:0007669"/>
    <property type="project" value="TreeGrafter"/>
</dbReference>
<keyword evidence="15" id="KW-0675">Receptor</keyword>
<organism evidence="15">
    <name type="scientific">Thermohahella caldifontis</name>
    <dbReference type="NCBI Taxonomy" id="3142973"/>
    <lineage>
        <taxon>Bacteria</taxon>
        <taxon>Pseudomonadati</taxon>
        <taxon>Pseudomonadota</taxon>
        <taxon>Gammaproteobacteria</taxon>
        <taxon>Oceanospirillales</taxon>
        <taxon>Hahellaceae</taxon>
        <taxon>Thermohahella</taxon>
    </lineage>
</organism>
<evidence type="ECO:0000256" key="1">
    <source>
        <dbReference type="ARBA" id="ARBA00004571"/>
    </source>
</evidence>
<dbReference type="RefSeq" id="WP_369601474.1">
    <property type="nucleotide sequence ID" value="NZ_CP154858.1"/>
</dbReference>
<dbReference type="PANTHER" id="PTHR30069:SF53">
    <property type="entry name" value="COLICIN I RECEPTOR-RELATED"/>
    <property type="match status" value="1"/>
</dbReference>
<dbReference type="EMBL" id="CP154858">
    <property type="protein sequence ID" value="XDT72467.1"/>
    <property type="molecule type" value="Genomic_DNA"/>
</dbReference>
<dbReference type="GO" id="GO:0009279">
    <property type="term" value="C:cell outer membrane"/>
    <property type="evidence" value="ECO:0007669"/>
    <property type="project" value="UniProtKB-SubCell"/>
</dbReference>
<keyword evidence="3 10" id="KW-1134">Transmembrane beta strand</keyword>
<dbReference type="KEGG" id="tcd:AAIA72_00315"/>
<proteinExistence type="inferred from homology"/>
<name>A0AB39UX22_9GAMM</name>
<dbReference type="InterPro" id="IPR012910">
    <property type="entry name" value="Plug_dom"/>
</dbReference>
<reference evidence="15" key="1">
    <citation type="submission" date="2024-05" db="EMBL/GenBank/DDBJ databases">
        <title>Genome sequencing of novel strain.</title>
        <authorList>
            <person name="Ganbat D."/>
            <person name="Ganbat S."/>
            <person name="Lee S.-J."/>
        </authorList>
    </citation>
    <scope>NUCLEOTIDE SEQUENCE</scope>
    <source>
        <strain evidence="15">SMD15-11</strain>
    </source>
</reference>
<protein>
    <submittedName>
        <fullName evidence="15">TonB-dependent receptor</fullName>
    </submittedName>
</protein>
<keyword evidence="2 10" id="KW-0813">Transport</keyword>
<dbReference type="SUPFAM" id="SSF56935">
    <property type="entry name" value="Porins"/>
    <property type="match status" value="1"/>
</dbReference>
<feature type="domain" description="TonB-dependent receptor plug" evidence="14">
    <location>
        <begin position="36"/>
        <end position="142"/>
    </location>
</feature>
<feature type="chain" id="PRO_5044345237" evidence="12">
    <location>
        <begin position="20"/>
        <end position="605"/>
    </location>
</feature>
<accession>A0AB39UX22</accession>
<keyword evidence="4 10" id="KW-0812">Transmembrane</keyword>
<evidence type="ECO:0000256" key="5">
    <source>
        <dbReference type="ARBA" id="ARBA00022729"/>
    </source>
</evidence>
<evidence type="ECO:0000256" key="9">
    <source>
        <dbReference type="ARBA" id="ARBA00023237"/>
    </source>
</evidence>
<dbReference type="InterPro" id="IPR039426">
    <property type="entry name" value="TonB-dep_rcpt-like"/>
</dbReference>
<evidence type="ECO:0000256" key="7">
    <source>
        <dbReference type="ARBA" id="ARBA00023077"/>
    </source>
</evidence>
<evidence type="ECO:0000259" key="14">
    <source>
        <dbReference type="Pfam" id="PF07715"/>
    </source>
</evidence>
<comment type="similarity">
    <text evidence="10 11">Belongs to the TonB-dependent receptor family.</text>
</comment>
<evidence type="ECO:0000256" key="11">
    <source>
        <dbReference type="RuleBase" id="RU003357"/>
    </source>
</evidence>
<evidence type="ECO:0000256" key="4">
    <source>
        <dbReference type="ARBA" id="ARBA00022692"/>
    </source>
</evidence>
<gene>
    <name evidence="15" type="ORF">AAIA72_00315</name>
</gene>
<comment type="subcellular location">
    <subcellularLocation>
        <location evidence="1 10">Cell outer membrane</location>
        <topology evidence="1 10">Multi-pass membrane protein</topology>
    </subcellularLocation>
</comment>
<feature type="signal peptide" evidence="12">
    <location>
        <begin position="1"/>
        <end position="19"/>
    </location>
</feature>
<dbReference type="PANTHER" id="PTHR30069">
    <property type="entry name" value="TONB-DEPENDENT OUTER MEMBRANE RECEPTOR"/>
    <property type="match status" value="1"/>
</dbReference>
<dbReference type="GO" id="GO:0006811">
    <property type="term" value="P:monoatomic ion transport"/>
    <property type="evidence" value="ECO:0007669"/>
    <property type="project" value="UniProtKB-KW"/>
</dbReference>
<sequence>MRKSCLALSVAILSLPVQAEVDQTLVVTANRVALTLDDTLASVTVIKREDIERQQARTLPELLRGMAGLTVTQSGGVGATSSVFVRGTNSSHVLVLVDGVKVGSATLGTVAWESLPLETVERIEIVRGPRASLYGSEAIGGVIQIFTRKGKGAPAPSFSVTAGSDHFWSADTSVSGTQGDWDYALGVSAKGTEGFNACNPDSGTLFVACYDNEPDDDGYREQAWRLNAGKALANGGEIRLSGFQSQGEVDYDGAYQNSSEPVQKVLGLTTRLPVSDDRMVELRYGYNNDLVDSFNDGVFVSRFETRRNTVGAQVLQSLDSGTLIVGAEYQRDEVLGTTSYAKTSRDNKALFGQWLTEQGADRYEASVRHDRNEQFGEKTTGSLAWGHQLFPGVKSFVSYGSAFKAPTFNDLYFPGYGSPTLTPETSWSLEAGLKGSDARIDWSATLYHTRIRDLIAADPSNGWLAANLGQARISGVELTASGTVSPGFWWRGTITLQDPESQDAATKGNTLPNRERTKLTVSLDRQIEHLTLGADWMAVGRRYGDLYNTQELDGYGRLDLRARYNLSHGFSVAAKIENVTDQTYETVYYYNQPGRSFYLTLNWQP</sequence>
<dbReference type="PROSITE" id="PS52016">
    <property type="entry name" value="TONB_DEPENDENT_REC_3"/>
    <property type="match status" value="1"/>
</dbReference>
<dbReference type="Pfam" id="PF00593">
    <property type="entry name" value="TonB_dep_Rec_b-barrel"/>
    <property type="match status" value="1"/>
</dbReference>
<evidence type="ECO:0000256" key="6">
    <source>
        <dbReference type="ARBA" id="ARBA00023065"/>
    </source>
</evidence>
<dbReference type="AlphaFoldDB" id="A0AB39UX22"/>